<dbReference type="PROSITE" id="PS51257">
    <property type="entry name" value="PROKAR_LIPOPROTEIN"/>
    <property type="match status" value="1"/>
</dbReference>
<proteinExistence type="predicted"/>
<protein>
    <recommendedName>
        <fullName evidence="3">Lipoprotein</fullName>
    </recommendedName>
</protein>
<evidence type="ECO:0008006" key="3">
    <source>
        <dbReference type="Google" id="ProtNLM"/>
    </source>
</evidence>
<evidence type="ECO:0000313" key="1">
    <source>
        <dbReference type="EMBL" id="BDQ37597.1"/>
    </source>
</evidence>
<reference evidence="1 2" key="1">
    <citation type="submission" date="2022-08" db="EMBL/GenBank/DDBJ databases">
        <title>Genome Sequence of the sulphate-reducing bacterium, Pseudodesulfovibrio sp. SYK.</title>
        <authorList>
            <person name="Kondo R."/>
            <person name="Kataoka T."/>
        </authorList>
    </citation>
    <scope>NUCLEOTIDE SEQUENCE [LARGE SCALE GENOMIC DNA]</scope>
    <source>
        <strain evidence="1 2">SYK</strain>
    </source>
</reference>
<name>A0ABM8B1X5_9BACT</name>
<organism evidence="1 2">
    <name type="scientific">Pseudodesulfovibrio nedwellii</name>
    <dbReference type="NCBI Taxonomy" id="2973072"/>
    <lineage>
        <taxon>Bacteria</taxon>
        <taxon>Pseudomonadati</taxon>
        <taxon>Thermodesulfobacteriota</taxon>
        <taxon>Desulfovibrionia</taxon>
        <taxon>Desulfovibrionales</taxon>
        <taxon>Desulfovibrionaceae</taxon>
    </lineage>
</organism>
<accession>A0ABM8B1X5</accession>
<gene>
    <name evidence="1" type="ORF">SYK_19570</name>
</gene>
<sequence length="92" mass="10680">MRQLVLTVSLIILTLALLMFSGCSRAWYHSDLSGTAADEQFAKDSDDCKLNAMDMYPLDKHMQSQGYEKCLQEKGWMHQRDYDGIRFETKPR</sequence>
<dbReference type="EMBL" id="AP026709">
    <property type="protein sequence ID" value="BDQ37597.1"/>
    <property type="molecule type" value="Genomic_DNA"/>
</dbReference>
<evidence type="ECO:0000313" key="2">
    <source>
        <dbReference type="Proteomes" id="UP001317742"/>
    </source>
</evidence>
<keyword evidence="2" id="KW-1185">Reference proteome</keyword>
<dbReference type="Proteomes" id="UP001317742">
    <property type="component" value="Chromosome"/>
</dbReference>
<dbReference type="RefSeq" id="WP_281760115.1">
    <property type="nucleotide sequence ID" value="NZ_AP026709.1"/>
</dbReference>